<evidence type="ECO:0000313" key="2">
    <source>
        <dbReference type="Proteomes" id="UP001153050"/>
    </source>
</evidence>
<protein>
    <submittedName>
        <fullName evidence="1">Uncharacterized protein</fullName>
    </submittedName>
</protein>
<accession>A0ABM9DUF2</accession>
<dbReference type="Proteomes" id="UP001153050">
    <property type="component" value="Unassembled WGS sequence"/>
</dbReference>
<dbReference type="EMBL" id="CAKXZT010000119">
    <property type="protein sequence ID" value="CAH2400327.1"/>
    <property type="molecule type" value="Genomic_DNA"/>
</dbReference>
<organism evidence="1 2">
    <name type="scientific">Mesorhizobium escarrei</name>
    <dbReference type="NCBI Taxonomy" id="666018"/>
    <lineage>
        <taxon>Bacteria</taxon>
        <taxon>Pseudomonadati</taxon>
        <taxon>Pseudomonadota</taxon>
        <taxon>Alphaproteobacteria</taxon>
        <taxon>Hyphomicrobiales</taxon>
        <taxon>Phyllobacteriaceae</taxon>
        <taxon>Mesorhizobium</taxon>
    </lineage>
</organism>
<proteinExistence type="predicted"/>
<sequence>MQKLHTKVLLLFHFRSCDEAAESSLWGRLLAGGGMDQIAQKDVDGL</sequence>
<evidence type="ECO:0000313" key="1">
    <source>
        <dbReference type="EMBL" id="CAH2400327.1"/>
    </source>
</evidence>
<name>A0ABM9DUF2_9HYPH</name>
<gene>
    <name evidence="1" type="ORF">MES5069_250093</name>
</gene>
<keyword evidence="2" id="KW-1185">Reference proteome</keyword>
<comment type="caution">
    <text evidence="1">The sequence shown here is derived from an EMBL/GenBank/DDBJ whole genome shotgun (WGS) entry which is preliminary data.</text>
</comment>
<reference evidence="1 2" key="1">
    <citation type="submission" date="2022-03" db="EMBL/GenBank/DDBJ databases">
        <authorList>
            <person name="Brunel B."/>
        </authorList>
    </citation>
    <scope>NUCLEOTIDE SEQUENCE [LARGE SCALE GENOMIC DNA]</scope>
    <source>
        <strain evidence="1">STM5069sample</strain>
    </source>
</reference>